<name>A0ACB8BSV2_9AGAM</name>
<protein>
    <submittedName>
        <fullName evidence="1">Uncharacterized protein</fullName>
    </submittedName>
</protein>
<gene>
    <name evidence="1" type="ORF">BV22DRAFT_989017</name>
</gene>
<comment type="caution">
    <text evidence="1">The sequence shown here is derived from an EMBL/GenBank/DDBJ whole genome shotgun (WGS) entry which is preliminary data.</text>
</comment>
<reference evidence="1" key="1">
    <citation type="journal article" date="2021" name="New Phytol.">
        <title>Evolutionary innovations through gain and loss of genes in the ectomycorrhizal Boletales.</title>
        <authorList>
            <person name="Wu G."/>
            <person name="Miyauchi S."/>
            <person name="Morin E."/>
            <person name="Kuo A."/>
            <person name="Drula E."/>
            <person name="Varga T."/>
            <person name="Kohler A."/>
            <person name="Feng B."/>
            <person name="Cao Y."/>
            <person name="Lipzen A."/>
            <person name="Daum C."/>
            <person name="Hundley H."/>
            <person name="Pangilinan J."/>
            <person name="Johnson J."/>
            <person name="Barry K."/>
            <person name="LaButti K."/>
            <person name="Ng V."/>
            <person name="Ahrendt S."/>
            <person name="Min B."/>
            <person name="Choi I.G."/>
            <person name="Park H."/>
            <person name="Plett J.M."/>
            <person name="Magnuson J."/>
            <person name="Spatafora J.W."/>
            <person name="Nagy L.G."/>
            <person name="Henrissat B."/>
            <person name="Grigoriev I.V."/>
            <person name="Yang Z.L."/>
            <person name="Xu J."/>
            <person name="Martin F.M."/>
        </authorList>
    </citation>
    <scope>NUCLEOTIDE SEQUENCE</scope>
    <source>
        <strain evidence="1">KUC20120723A-06</strain>
    </source>
</reference>
<organism evidence="1 2">
    <name type="scientific">Leucogyrophana mollusca</name>
    <dbReference type="NCBI Taxonomy" id="85980"/>
    <lineage>
        <taxon>Eukaryota</taxon>
        <taxon>Fungi</taxon>
        <taxon>Dikarya</taxon>
        <taxon>Basidiomycota</taxon>
        <taxon>Agaricomycotina</taxon>
        <taxon>Agaricomycetes</taxon>
        <taxon>Agaricomycetidae</taxon>
        <taxon>Boletales</taxon>
        <taxon>Boletales incertae sedis</taxon>
        <taxon>Leucogyrophana</taxon>
    </lineage>
</organism>
<dbReference type="Proteomes" id="UP000790709">
    <property type="component" value="Unassembled WGS sequence"/>
</dbReference>
<evidence type="ECO:0000313" key="2">
    <source>
        <dbReference type="Proteomes" id="UP000790709"/>
    </source>
</evidence>
<keyword evidence="2" id="KW-1185">Reference proteome</keyword>
<accession>A0ACB8BSV2</accession>
<feature type="non-terminal residue" evidence="1">
    <location>
        <position position="90"/>
    </location>
</feature>
<evidence type="ECO:0000313" key="1">
    <source>
        <dbReference type="EMBL" id="KAH7927683.1"/>
    </source>
</evidence>
<feature type="non-terminal residue" evidence="1">
    <location>
        <position position="1"/>
    </location>
</feature>
<sequence length="90" mass="9747">PLPLSDTLRDLALLRASDINLSSLLSNVSSAKDQGTDNEAPADDSTKRSYEFVKEARVALRTFNGEDLTKQGARVEGVITELQEVLKGLS</sequence>
<dbReference type="EMBL" id="MU266363">
    <property type="protein sequence ID" value="KAH7927683.1"/>
    <property type="molecule type" value="Genomic_DNA"/>
</dbReference>
<proteinExistence type="predicted"/>